<gene>
    <name evidence="1" type="ordered locus">Bsph_p169</name>
</gene>
<dbReference type="RefSeq" id="WP_012291804.1">
    <property type="nucleotide sequence ID" value="NC_010381.1"/>
</dbReference>
<evidence type="ECO:0000313" key="2">
    <source>
        <dbReference type="Proteomes" id="UP000002164"/>
    </source>
</evidence>
<dbReference type="EnsemblBacteria" id="ACA42397">
    <property type="protein sequence ID" value="ACA42397"/>
    <property type="gene ID" value="Bsph_p169"/>
</dbReference>
<dbReference type="HOGENOM" id="CLU_2991338_0_0_9"/>
<accession>B1I0N8</accession>
<proteinExistence type="predicted"/>
<keyword evidence="1" id="KW-0614">Plasmid</keyword>
<organism evidence="1 2">
    <name type="scientific">Lysinibacillus sphaericus (strain C3-41)</name>
    <dbReference type="NCBI Taxonomy" id="444177"/>
    <lineage>
        <taxon>Bacteria</taxon>
        <taxon>Bacillati</taxon>
        <taxon>Bacillota</taxon>
        <taxon>Bacilli</taxon>
        <taxon>Bacillales</taxon>
        <taxon>Bacillaceae</taxon>
        <taxon>Lysinibacillus</taxon>
    </lineage>
</organism>
<dbReference type="EMBL" id="CP000818">
    <property type="protein sequence ID" value="ACA42397.1"/>
    <property type="molecule type" value="Genomic_DNA"/>
</dbReference>
<sequence>MGIYDLHDHLGRLSEYKKSVQKRVGLTGWKVEEILITIEQNFNQQYSFIPLFWYLHD</sequence>
<dbReference type="Proteomes" id="UP000002164">
    <property type="component" value="Plasmid pBsph"/>
</dbReference>
<geneLocation type="plasmid" evidence="1 2">
    <name>pBsph</name>
</geneLocation>
<dbReference type="AlphaFoldDB" id="B1I0N8"/>
<protein>
    <submittedName>
        <fullName evidence="1">Uncharacterized protein</fullName>
    </submittedName>
</protein>
<evidence type="ECO:0000313" key="1">
    <source>
        <dbReference type="EMBL" id="ACA42397.1"/>
    </source>
</evidence>
<reference evidence="1 2" key="1">
    <citation type="journal article" date="2008" name="J. Bacteriol.">
        <title>Complete genome sequence of the mosquitocidal bacterium Bacillus sphaericus C3-41 and comparison with those of closely related Bacillus species.</title>
        <authorList>
            <person name="Hu X."/>
            <person name="Fan W."/>
            <person name="Han B."/>
            <person name="Liu H."/>
            <person name="Zheng D."/>
            <person name="Li Q."/>
            <person name="Dong W."/>
            <person name="Yan J."/>
            <person name="Gao M."/>
            <person name="Berry C."/>
            <person name="Yuan Z."/>
        </authorList>
    </citation>
    <scope>NUCLEOTIDE SEQUENCE [LARGE SCALE GENOMIC DNA]</scope>
    <source>
        <strain evidence="1 2">C3-41</strain>
        <plasmid evidence="1 2">pBsph</plasmid>
    </source>
</reference>
<dbReference type="KEGG" id="lsp:Bsph_p169"/>
<name>B1I0N8_LYSSC</name>